<dbReference type="PROSITE" id="PS50011">
    <property type="entry name" value="PROTEIN_KINASE_DOM"/>
    <property type="match status" value="1"/>
</dbReference>
<dbReference type="STRING" id="105696.A0A1Y2LV78"/>
<comment type="catalytic activity">
    <reaction evidence="9">
        <text>L-seryl-[protein] + ATP = O-phospho-L-seryl-[protein] + ADP + H(+)</text>
        <dbReference type="Rhea" id="RHEA:17989"/>
        <dbReference type="Rhea" id="RHEA-COMP:9863"/>
        <dbReference type="Rhea" id="RHEA-COMP:11604"/>
        <dbReference type="ChEBI" id="CHEBI:15378"/>
        <dbReference type="ChEBI" id="CHEBI:29999"/>
        <dbReference type="ChEBI" id="CHEBI:30616"/>
        <dbReference type="ChEBI" id="CHEBI:83421"/>
        <dbReference type="ChEBI" id="CHEBI:456216"/>
        <dbReference type="EC" id="2.7.11.22"/>
    </reaction>
</comment>
<name>A0A1Y2LV78_EPING</name>
<dbReference type="InterPro" id="IPR000719">
    <property type="entry name" value="Prot_kinase_dom"/>
</dbReference>
<gene>
    <name evidence="11" type="ORF">B5807_06690</name>
</gene>
<comment type="catalytic activity">
    <reaction evidence="8">
        <text>L-threonyl-[protein] + ATP = O-phospho-L-threonyl-[protein] + ADP + H(+)</text>
        <dbReference type="Rhea" id="RHEA:46608"/>
        <dbReference type="Rhea" id="RHEA-COMP:11060"/>
        <dbReference type="Rhea" id="RHEA-COMP:11605"/>
        <dbReference type="ChEBI" id="CHEBI:15378"/>
        <dbReference type="ChEBI" id="CHEBI:30013"/>
        <dbReference type="ChEBI" id="CHEBI:30616"/>
        <dbReference type="ChEBI" id="CHEBI:61977"/>
        <dbReference type="ChEBI" id="CHEBI:456216"/>
        <dbReference type="EC" id="2.7.11.22"/>
    </reaction>
</comment>
<reference evidence="11 12" key="1">
    <citation type="journal article" date="2017" name="Genome Announc.">
        <title>Genome sequence of the saprophytic ascomycete Epicoccum nigrum ICMP 19927 strain isolated from New Zealand.</title>
        <authorList>
            <person name="Fokin M."/>
            <person name="Fleetwood D."/>
            <person name="Weir B.S."/>
            <person name="Villas-Boas S.G."/>
        </authorList>
    </citation>
    <scope>NUCLEOTIDE SEQUENCE [LARGE SCALE GENOMIC DNA]</scope>
    <source>
        <strain evidence="11 12">ICMP 19927</strain>
    </source>
</reference>
<keyword evidence="3" id="KW-0808">Transferase</keyword>
<evidence type="ECO:0000256" key="9">
    <source>
        <dbReference type="ARBA" id="ARBA00048367"/>
    </source>
</evidence>
<dbReference type="GO" id="GO:0005634">
    <property type="term" value="C:nucleus"/>
    <property type="evidence" value="ECO:0007669"/>
    <property type="project" value="TreeGrafter"/>
</dbReference>
<evidence type="ECO:0000256" key="2">
    <source>
        <dbReference type="ARBA" id="ARBA00022527"/>
    </source>
</evidence>
<evidence type="ECO:0000256" key="6">
    <source>
        <dbReference type="ARBA" id="ARBA00022840"/>
    </source>
</evidence>
<dbReference type="EC" id="2.7.11.22" evidence="1"/>
<keyword evidence="6" id="KW-0067">ATP-binding</keyword>
<evidence type="ECO:0000256" key="5">
    <source>
        <dbReference type="ARBA" id="ARBA00022777"/>
    </source>
</evidence>
<organism evidence="11 12">
    <name type="scientific">Epicoccum nigrum</name>
    <name type="common">Soil fungus</name>
    <name type="synonym">Epicoccum purpurascens</name>
    <dbReference type="NCBI Taxonomy" id="105696"/>
    <lineage>
        <taxon>Eukaryota</taxon>
        <taxon>Fungi</taxon>
        <taxon>Dikarya</taxon>
        <taxon>Ascomycota</taxon>
        <taxon>Pezizomycotina</taxon>
        <taxon>Dothideomycetes</taxon>
        <taxon>Pleosporomycetidae</taxon>
        <taxon>Pleosporales</taxon>
        <taxon>Pleosporineae</taxon>
        <taxon>Didymellaceae</taxon>
        <taxon>Epicoccum</taxon>
    </lineage>
</organism>
<dbReference type="SUPFAM" id="SSF56112">
    <property type="entry name" value="Protein kinase-like (PK-like)"/>
    <property type="match status" value="1"/>
</dbReference>
<dbReference type="GO" id="GO:0010468">
    <property type="term" value="P:regulation of gene expression"/>
    <property type="evidence" value="ECO:0007669"/>
    <property type="project" value="TreeGrafter"/>
</dbReference>
<dbReference type="InterPro" id="IPR050108">
    <property type="entry name" value="CDK"/>
</dbReference>
<keyword evidence="4" id="KW-0547">Nucleotide-binding</keyword>
<evidence type="ECO:0000313" key="12">
    <source>
        <dbReference type="Proteomes" id="UP000193240"/>
    </source>
</evidence>
<dbReference type="GO" id="GO:0004693">
    <property type="term" value="F:cyclin-dependent protein serine/threonine kinase activity"/>
    <property type="evidence" value="ECO:0007669"/>
    <property type="project" value="UniProtKB-EC"/>
</dbReference>
<dbReference type="InParanoid" id="A0A1Y2LV78"/>
<keyword evidence="5" id="KW-0418">Kinase</keyword>
<sequence length="189" mass="20471">MVASVGVVSGASGPGPEIGDVSTSLNKRIELRGRLPIGVYKESRGLALDLKPQNLLVDRGGNLELADFGLARALGVPLRTYTHEVVNLWYTASEILLGGRLYSTGVNVWAVSCIFAEMCTRRPLFPGDSEIDEIFKIFKLSGTPTEADWPGVMNKDRFPISNHPFRSGNGTTTSHFARTSTTSALIFLS</sequence>
<dbReference type="GO" id="GO:0000082">
    <property type="term" value="P:G1/S transition of mitotic cell cycle"/>
    <property type="evidence" value="ECO:0007669"/>
    <property type="project" value="TreeGrafter"/>
</dbReference>
<dbReference type="SMART" id="SM00220">
    <property type="entry name" value="S_TKc"/>
    <property type="match status" value="1"/>
</dbReference>
<evidence type="ECO:0000256" key="3">
    <source>
        <dbReference type="ARBA" id="ARBA00022679"/>
    </source>
</evidence>
<dbReference type="GO" id="GO:0000307">
    <property type="term" value="C:cyclin-dependent protein kinase holoenzyme complex"/>
    <property type="evidence" value="ECO:0007669"/>
    <property type="project" value="TreeGrafter"/>
</dbReference>
<dbReference type="GO" id="GO:0030332">
    <property type="term" value="F:cyclin binding"/>
    <property type="evidence" value="ECO:0007669"/>
    <property type="project" value="TreeGrafter"/>
</dbReference>
<keyword evidence="12" id="KW-1185">Reference proteome</keyword>
<evidence type="ECO:0000256" key="7">
    <source>
        <dbReference type="ARBA" id="ARBA00039266"/>
    </source>
</evidence>
<evidence type="ECO:0000313" key="11">
    <source>
        <dbReference type="EMBL" id="OSS47753.1"/>
    </source>
</evidence>
<keyword evidence="2" id="KW-0723">Serine/threonine-protein kinase</keyword>
<dbReference type="GO" id="GO:0007165">
    <property type="term" value="P:signal transduction"/>
    <property type="evidence" value="ECO:0007669"/>
    <property type="project" value="TreeGrafter"/>
</dbReference>
<dbReference type="GO" id="GO:0005524">
    <property type="term" value="F:ATP binding"/>
    <property type="evidence" value="ECO:0007669"/>
    <property type="project" value="UniProtKB-KW"/>
</dbReference>
<evidence type="ECO:0000256" key="8">
    <source>
        <dbReference type="ARBA" id="ARBA00047811"/>
    </source>
</evidence>
<accession>A0A1Y2LV78</accession>
<dbReference type="Proteomes" id="UP000193240">
    <property type="component" value="Unassembled WGS sequence"/>
</dbReference>
<evidence type="ECO:0000256" key="4">
    <source>
        <dbReference type="ARBA" id="ARBA00022741"/>
    </source>
</evidence>
<dbReference type="AlphaFoldDB" id="A0A1Y2LV78"/>
<dbReference type="GO" id="GO:0005737">
    <property type="term" value="C:cytoplasm"/>
    <property type="evidence" value="ECO:0007669"/>
    <property type="project" value="TreeGrafter"/>
</dbReference>
<dbReference type="EMBL" id="KZ107847">
    <property type="protein sequence ID" value="OSS47753.1"/>
    <property type="molecule type" value="Genomic_DNA"/>
</dbReference>
<dbReference type="Gene3D" id="1.10.510.10">
    <property type="entry name" value="Transferase(Phosphotransferase) domain 1"/>
    <property type="match status" value="1"/>
</dbReference>
<proteinExistence type="predicted"/>
<protein>
    <recommendedName>
        <fullName evidence="7">Cyclin-dependent kinase 1</fullName>
        <ecNumber evidence="1">2.7.11.22</ecNumber>
    </recommendedName>
</protein>
<evidence type="ECO:0000259" key="10">
    <source>
        <dbReference type="PROSITE" id="PS50011"/>
    </source>
</evidence>
<dbReference type="Pfam" id="PF00069">
    <property type="entry name" value="Pkinase"/>
    <property type="match status" value="1"/>
</dbReference>
<dbReference type="PANTHER" id="PTHR24056:SF254">
    <property type="entry name" value="CYCLIN-DEPENDENT KINASE 2"/>
    <property type="match status" value="1"/>
</dbReference>
<evidence type="ECO:0000256" key="1">
    <source>
        <dbReference type="ARBA" id="ARBA00012425"/>
    </source>
</evidence>
<dbReference type="InterPro" id="IPR011009">
    <property type="entry name" value="Kinase-like_dom_sf"/>
</dbReference>
<dbReference type="GO" id="GO:0010389">
    <property type="term" value="P:regulation of G2/M transition of mitotic cell cycle"/>
    <property type="evidence" value="ECO:0007669"/>
    <property type="project" value="TreeGrafter"/>
</dbReference>
<feature type="domain" description="Protein kinase" evidence="10">
    <location>
        <begin position="1"/>
        <end position="189"/>
    </location>
</feature>
<dbReference type="PANTHER" id="PTHR24056">
    <property type="entry name" value="CELL DIVISION PROTEIN KINASE"/>
    <property type="match status" value="1"/>
</dbReference>